<comment type="caution">
    <text evidence="4">The sequence shown here is derived from an EMBL/GenBank/DDBJ whole genome shotgun (WGS) entry which is preliminary data.</text>
</comment>
<reference evidence="5" key="1">
    <citation type="journal article" date="2019" name="Int. J. Syst. Evol. Microbiol.">
        <title>The Global Catalogue of Microorganisms (GCM) 10K type strain sequencing project: providing services to taxonomists for standard genome sequencing and annotation.</title>
        <authorList>
            <consortium name="The Broad Institute Genomics Platform"/>
            <consortium name="The Broad Institute Genome Sequencing Center for Infectious Disease"/>
            <person name="Wu L."/>
            <person name="Ma J."/>
        </authorList>
    </citation>
    <scope>NUCLEOTIDE SEQUENCE [LARGE SCALE GENOMIC DNA]</scope>
    <source>
        <strain evidence="5">KCTC 12907</strain>
    </source>
</reference>
<dbReference type="InterPro" id="IPR014303">
    <property type="entry name" value="RNA_pol_sigma-70_ECF"/>
</dbReference>
<dbReference type="InterPro" id="IPR052704">
    <property type="entry name" value="ECF_Sigma-70_Domain"/>
</dbReference>
<dbReference type="InterPro" id="IPR007627">
    <property type="entry name" value="RNA_pol_sigma70_r2"/>
</dbReference>
<comment type="subunit">
    <text evidence="1">Interacts transiently with the RNA polymerase catalytic core formed by RpoA, RpoB, RpoC and RpoZ (2 alpha, 1 beta, 1 beta' and 1 omega subunit) to form the RNA polymerase holoenzyme that can initiate transcription.</text>
</comment>
<dbReference type="Gene3D" id="1.10.1740.10">
    <property type="match status" value="1"/>
</dbReference>
<dbReference type="InterPro" id="IPR013249">
    <property type="entry name" value="RNA_pol_sigma70_r4_t2"/>
</dbReference>
<evidence type="ECO:0000313" key="4">
    <source>
        <dbReference type="EMBL" id="MFC7153339.1"/>
    </source>
</evidence>
<dbReference type="Pfam" id="PF08281">
    <property type="entry name" value="Sigma70_r4_2"/>
    <property type="match status" value="1"/>
</dbReference>
<dbReference type="InterPro" id="IPR013324">
    <property type="entry name" value="RNA_pol_sigma_r3/r4-like"/>
</dbReference>
<name>A0ABW2FM73_9BACL</name>
<evidence type="ECO:0000256" key="1">
    <source>
        <dbReference type="ARBA" id="ARBA00011344"/>
    </source>
</evidence>
<dbReference type="PANTHER" id="PTHR30173">
    <property type="entry name" value="SIGMA 19 FACTOR"/>
    <property type="match status" value="1"/>
</dbReference>
<dbReference type="EMBL" id="JBHTAI010000033">
    <property type="protein sequence ID" value="MFC7153339.1"/>
    <property type="molecule type" value="Genomic_DNA"/>
</dbReference>
<evidence type="ECO:0000259" key="3">
    <source>
        <dbReference type="Pfam" id="PF08281"/>
    </source>
</evidence>
<dbReference type="Pfam" id="PF04542">
    <property type="entry name" value="Sigma70_r2"/>
    <property type="match status" value="1"/>
</dbReference>
<organism evidence="4 5">
    <name type="scientific">Cohnella cellulosilytica</name>
    <dbReference type="NCBI Taxonomy" id="986710"/>
    <lineage>
        <taxon>Bacteria</taxon>
        <taxon>Bacillati</taxon>
        <taxon>Bacillota</taxon>
        <taxon>Bacilli</taxon>
        <taxon>Bacillales</taxon>
        <taxon>Paenibacillaceae</taxon>
        <taxon>Cohnella</taxon>
    </lineage>
</organism>
<dbReference type="InterPro" id="IPR032710">
    <property type="entry name" value="NTF2-like_dom_sf"/>
</dbReference>
<evidence type="ECO:0000313" key="5">
    <source>
        <dbReference type="Proteomes" id="UP001596378"/>
    </source>
</evidence>
<dbReference type="SUPFAM" id="SSF88659">
    <property type="entry name" value="Sigma3 and sigma4 domains of RNA polymerase sigma factors"/>
    <property type="match status" value="1"/>
</dbReference>
<keyword evidence="5" id="KW-1185">Reference proteome</keyword>
<accession>A0ABW2FM73</accession>
<dbReference type="Proteomes" id="UP001596378">
    <property type="component" value="Unassembled WGS sequence"/>
</dbReference>
<protein>
    <submittedName>
        <fullName evidence="4">RNA polymerase sigma-70 factor</fullName>
    </submittedName>
</protein>
<evidence type="ECO:0000259" key="2">
    <source>
        <dbReference type="Pfam" id="PF04542"/>
    </source>
</evidence>
<dbReference type="SUPFAM" id="SSF88946">
    <property type="entry name" value="Sigma2 domain of RNA polymerase sigma factors"/>
    <property type="match status" value="1"/>
</dbReference>
<dbReference type="PANTHER" id="PTHR30173:SF36">
    <property type="entry name" value="ECF RNA POLYMERASE SIGMA FACTOR SIGJ"/>
    <property type="match status" value="1"/>
</dbReference>
<dbReference type="InterPro" id="IPR014284">
    <property type="entry name" value="RNA_pol_sigma-70_dom"/>
</dbReference>
<dbReference type="NCBIfam" id="NF007214">
    <property type="entry name" value="PRK09636.1"/>
    <property type="match status" value="1"/>
</dbReference>
<gene>
    <name evidence="4" type="ORF">ACFQMJ_32850</name>
</gene>
<dbReference type="InterPro" id="IPR013325">
    <property type="entry name" value="RNA_pol_sigma_r2"/>
</dbReference>
<proteinExistence type="predicted"/>
<dbReference type="NCBIfam" id="TIGR02957">
    <property type="entry name" value="SigX4"/>
    <property type="match status" value="1"/>
</dbReference>
<feature type="domain" description="RNA polymerase sigma factor 70 region 4 type 2" evidence="3">
    <location>
        <begin position="121"/>
        <end position="171"/>
    </location>
</feature>
<dbReference type="Gene3D" id="1.10.10.10">
    <property type="entry name" value="Winged helix-like DNA-binding domain superfamily/Winged helix DNA-binding domain"/>
    <property type="match status" value="1"/>
</dbReference>
<dbReference type="InterPro" id="IPR036388">
    <property type="entry name" value="WH-like_DNA-bd_sf"/>
</dbReference>
<dbReference type="NCBIfam" id="TIGR02937">
    <property type="entry name" value="sigma70-ECF"/>
    <property type="match status" value="1"/>
</dbReference>
<sequence length="307" mass="33648">MKDGGAGVDNAREGRDEPDIEAYRPLLFAIAYRMLGSVMDAEDIVQEAFLSWNEREQSGIHHPKAYLCKIVTNRCVDRIRGAVREREAYVGPWLPVPLLTEDTRDNDPGAAYLRKESLSTAYLLLLQQLSWSERAVFVLREALGYEYDEIAEIVGKSSVNCRQIYRRARKAVSGLETSAEVPIPKSEKLRQTVDEFVAALTGGHPGKLIGLLKADANLYSDGGGKATAATRPILGAERVASFLFGVLAKFPSDFSYRVADVNGQPGIVTYFGDVPSSVVTLRIEAGVVAAVYIVVNPDKLGHLPARH</sequence>
<dbReference type="SUPFAM" id="SSF54427">
    <property type="entry name" value="NTF2-like"/>
    <property type="match status" value="1"/>
</dbReference>
<feature type="domain" description="RNA polymerase sigma-70 region 2" evidence="2">
    <location>
        <begin position="20"/>
        <end position="84"/>
    </location>
</feature>